<evidence type="ECO:0000256" key="3">
    <source>
        <dbReference type="ARBA" id="ARBA00022898"/>
    </source>
</evidence>
<evidence type="ECO:0000256" key="5">
    <source>
        <dbReference type="ARBA" id="ARBA00023332"/>
    </source>
</evidence>
<proteinExistence type="predicted"/>
<keyword evidence="4" id="KW-0511">Multifunctional enzyme</keyword>
<comment type="catalytic activity">
    <reaction evidence="11">
        <text>(3R)-hydroxyoctadecanoyl-[ACP] = (2E)-octadecenoyl-[ACP] + H2O</text>
        <dbReference type="Rhea" id="RHEA:41924"/>
        <dbReference type="Rhea" id="RHEA-COMP:9654"/>
        <dbReference type="Rhea" id="RHEA-COMP:9655"/>
        <dbReference type="ChEBI" id="CHEBI:15377"/>
        <dbReference type="ChEBI" id="CHEBI:78488"/>
        <dbReference type="ChEBI" id="CHEBI:78489"/>
    </reaction>
    <physiologicalReaction direction="left-to-right" evidence="11">
        <dbReference type="Rhea" id="RHEA:41925"/>
    </physiologicalReaction>
</comment>
<evidence type="ECO:0000256" key="36">
    <source>
        <dbReference type="ARBA" id="ARBA00049019"/>
    </source>
</evidence>
<evidence type="ECO:0000256" key="26">
    <source>
        <dbReference type="ARBA" id="ARBA00048051"/>
    </source>
</evidence>
<dbReference type="InterPro" id="IPR049900">
    <property type="entry name" value="PKS_mFAS_DH"/>
</dbReference>
<dbReference type="GO" id="GO:0006633">
    <property type="term" value="P:fatty acid biosynthetic process"/>
    <property type="evidence" value="ECO:0007669"/>
    <property type="project" value="TreeGrafter"/>
</dbReference>
<comment type="catalytic activity">
    <reaction evidence="38">
        <text>(2E)-tetradecenoyl-[ACP] + NADPH + H(+) = tetradecanoyl-[ACP] + NADP(+)</text>
        <dbReference type="Rhea" id="RHEA:41896"/>
        <dbReference type="Rhea" id="RHEA-COMP:9647"/>
        <dbReference type="Rhea" id="RHEA-COMP:9648"/>
        <dbReference type="ChEBI" id="CHEBI:15378"/>
        <dbReference type="ChEBI" id="CHEBI:57783"/>
        <dbReference type="ChEBI" id="CHEBI:58349"/>
        <dbReference type="ChEBI" id="CHEBI:78475"/>
        <dbReference type="ChEBI" id="CHEBI:78477"/>
    </reaction>
    <physiologicalReaction direction="left-to-right" evidence="38">
        <dbReference type="Rhea" id="RHEA:41897"/>
    </physiologicalReaction>
</comment>
<dbReference type="InterPro" id="IPR032821">
    <property type="entry name" value="PKS_assoc"/>
</dbReference>
<evidence type="ECO:0000256" key="32">
    <source>
        <dbReference type="ARBA" id="ARBA00048650"/>
    </source>
</evidence>
<evidence type="ECO:0000256" key="39">
    <source>
        <dbReference type="ARBA" id="ARBA00049263"/>
    </source>
</evidence>
<comment type="catalytic activity">
    <reaction evidence="25">
        <text>acetyl-[ACP] + malonyl-[ACP] + H(+) = 3-oxobutanoyl-[ACP] + holo-[ACP] + CO2</text>
        <dbReference type="Rhea" id="RHEA:41800"/>
        <dbReference type="Rhea" id="RHEA-COMP:9621"/>
        <dbReference type="Rhea" id="RHEA-COMP:9623"/>
        <dbReference type="Rhea" id="RHEA-COMP:9625"/>
        <dbReference type="Rhea" id="RHEA-COMP:9685"/>
        <dbReference type="ChEBI" id="CHEBI:15378"/>
        <dbReference type="ChEBI" id="CHEBI:16526"/>
        <dbReference type="ChEBI" id="CHEBI:64479"/>
        <dbReference type="ChEBI" id="CHEBI:78446"/>
        <dbReference type="ChEBI" id="CHEBI:78449"/>
        <dbReference type="ChEBI" id="CHEBI:78450"/>
    </reaction>
    <physiologicalReaction direction="left-to-right" evidence="25">
        <dbReference type="Rhea" id="RHEA:41801"/>
    </physiologicalReaction>
</comment>
<dbReference type="Pfam" id="PF16197">
    <property type="entry name" value="KAsynt_C_assoc"/>
    <property type="match status" value="1"/>
</dbReference>
<evidence type="ECO:0000256" key="10">
    <source>
        <dbReference type="ARBA" id="ARBA00023398"/>
    </source>
</evidence>
<comment type="catalytic activity">
    <reaction evidence="33">
        <text>holo-[ACP] + acetyl-CoA = acetyl-[ACP] + CoA</text>
        <dbReference type="Rhea" id="RHEA:41788"/>
        <dbReference type="Rhea" id="RHEA-COMP:9621"/>
        <dbReference type="Rhea" id="RHEA-COMP:9685"/>
        <dbReference type="ChEBI" id="CHEBI:57287"/>
        <dbReference type="ChEBI" id="CHEBI:57288"/>
        <dbReference type="ChEBI" id="CHEBI:64479"/>
        <dbReference type="ChEBI" id="CHEBI:78446"/>
        <dbReference type="EC" id="2.3.1.38"/>
    </reaction>
    <physiologicalReaction direction="left-to-right" evidence="33">
        <dbReference type="Rhea" id="RHEA:41789"/>
    </physiologicalReaction>
</comment>
<evidence type="ECO:0000256" key="9">
    <source>
        <dbReference type="ARBA" id="ARBA00023394"/>
    </source>
</evidence>
<dbReference type="Gene3D" id="3.40.47.10">
    <property type="match status" value="2"/>
</dbReference>
<keyword evidence="49" id="KW-1185">Reference proteome</keyword>
<dbReference type="InterPro" id="IPR029058">
    <property type="entry name" value="AB_hydrolase_fold"/>
</dbReference>
<dbReference type="GO" id="GO:0016297">
    <property type="term" value="F:fatty acyl-[ACP] hydrolase activity"/>
    <property type="evidence" value="ECO:0007669"/>
    <property type="project" value="UniProtKB-EC"/>
</dbReference>
<dbReference type="Gene3D" id="3.40.366.10">
    <property type="entry name" value="Malonyl-Coenzyme A Acyl Carrier Protein, domain 2"/>
    <property type="match status" value="1"/>
</dbReference>
<evidence type="ECO:0000256" key="43">
    <source>
        <dbReference type="ARBA" id="ARBA00049521"/>
    </source>
</evidence>
<dbReference type="Gene3D" id="3.90.180.10">
    <property type="entry name" value="Medium-chain alcohol dehydrogenases, catalytic domain"/>
    <property type="match status" value="1"/>
</dbReference>
<comment type="catalytic activity">
    <reaction evidence="36">
        <text>(2E)-octadecenoyl-[ACP] + NADPH + H(+) = octadecanoyl-[ACP] + NADP(+)</text>
        <dbReference type="Rhea" id="RHEA:41928"/>
        <dbReference type="Rhea" id="RHEA-COMP:9655"/>
        <dbReference type="Rhea" id="RHEA-COMP:9656"/>
        <dbReference type="ChEBI" id="CHEBI:15378"/>
        <dbReference type="ChEBI" id="CHEBI:57783"/>
        <dbReference type="ChEBI" id="CHEBI:58349"/>
        <dbReference type="ChEBI" id="CHEBI:78489"/>
        <dbReference type="ChEBI" id="CHEBI:78495"/>
    </reaction>
    <physiologicalReaction direction="left-to-right" evidence="36">
        <dbReference type="Rhea" id="RHEA:41929"/>
    </physiologicalReaction>
</comment>
<dbReference type="GO" id="GO:0141148">
    <property type="term" value="F:enoyl-[acyl-carrier-protein] reductase (NADPH) activity"/>
    <property type="evidence" value="ECO:0007669"/>
    <property type="project" value="UniProtKB-EC"/>
</dbReference>
<dbReference type="PANTHER" id="PTHR43775:SF23">
    <property type="entry name" value="FATTY ACID SYNTHASE 3"/>
    <property type="match status" value="1"/>
</dbReference>
<dbReference type="Pfam" id="PF00698">
    <property type="entry name" value="Acyl_transf_1"/>
    <property type="match status" value="1"/>
</dbReference>
<reference evidence="48 49" key="1">
    <citation type="journal article" date="2023" name="Insect Mol. Biol.">
        <title>Genome sequencing provides insights into the evolution of gene families encoding plant cell wall-degrading enzymes in longhorned beetles.</title>
        <authorList>
            <person name="Shin N.R."/>
            <person name="Okamura Y."/>
            <person name="Kirsch R."/>
            <person name="Pauchet Y."/>
        </authorList>
    </citation>
    <scope>NUCLEOTIDE SEQUENCE [LARGE SCALE GENOMIC DNA]</scope>
    <source>
        <strain evidence="48">EAD_L_NR</strain>
    </source>
</reference>
<comment type="catalytic activity">
    <reaction evidence="26">
        <text>hexadecanoyl-[ACP] + malonyl-[ACP] + H(+) = 3-oxooctadecanoyl-[ACP] + holo-[ACP] + CO2</text>
        <dbReference type="Rhea" id="RHEA:41916"/>
        <dbReference type="Rhea" id="RHEA-COMP:9623"/>
        <dbReference type="Rhea" id="RHEA-COMP:9652"/>
        <dbReference type="Rhea" id="RHEA-COMP:9653"/>
        <dbReference type="Rhea" id="RHEA-COMP:9685"/>
        <dbReference type="ChEBI" id="CHEBI:15378"/>
        <dbReference type="ChEBI" id="CHEBI:16526"/>
        <dbReference type="ChEBI" id="CHEBI:64479"/>
        <dbReference type="ChEBI" id="CHEBI:78449"/>
        <dbReference type="ChEBI" id="CHEBI:78483"/>
        <dbReference type="ChEBI" id="CHEBI:78487"/>
    </reaction>
    <physiologicalReaction direction="left-to-right" evidence="26">
        <dbReference type="Rhea" id="RHEA:41917"/>
    </physiologicalReaction>
</comment>
<dbReference type="GO" id="GO:0004313">
    <property type="term" value="F:[acyl-carrier-protein] S-acetyltransferase activity"/>
    <property type="evidence" value="ECO:0007669"/>
    <property type="project" value="UniProtKB-EC"/>
</dbReference>
<comment type="catalytic activity">
    <reaction evidence="32">
        <text>a 2,3-saturated acyl-[ACP] + NADP(+) = a (2E)-enoyl-[ACP] + NADPH + H(+)</text>
        <dbReference type="Rhea" id="RHEA:22564"/>
        <dbReference type="Rhea" id="RHEA-COMP:9925"/>
        <dbReference type="Rhea" id="RHEA-COMP:9926"/>
        <dbReference type="ChEBI" id="CHEBI:15378"/>
        <dbReference type="ChEBI" id="CHEBI:57783"/>
        <dbReference type="ChEBI" id="CHEBI:58349"/>
        <dbReference type="ChEBI" id="CHEBI:78784"/>
        <dbReference type="ChEBI" id="CHEBI:78785"/>
        <dbReference type="EC" id="1.3.1.39"/>
    </reaction>
    <physiologicalReaction direction="right-to-left" evidence="32">
        <dbReference type="Rhea" id="RHEA:22566"/>
    </physiologicalReaction>
</comment>
<evidence type="ECO:0000256" key="8">
    <source>
        <dbReference type="ARBA" id="ARBA00023388"/>
    </source>
</evidence>
<comment type="catalytic activity">
    <reaction evidence="24">
        <text>3-oxobutanoyl-[ACP] + NADPH + H(+) = (3R)-hydroxybutanoyl-[ACP] + NADP(+)</text>
        <dbReference type="Rhea" id="RHEA:41804"/>
        <dbReference type="Rhea" id="RHEA-COMP:9625"/>
        <dbReference type="Rhea" id="RHEA-COMP:9626"/>
        <dbReference type="ChEBI" id="CHEBI:15378"/>
        <dbReference type="ChEBI" id="CHEBI:57783"/>
        <dbReference type="ChEBI" id="CHEBI:58349"/>
        <dbReference type="ChEBI" id="CHEBI:78450"/>
        <dbReference type="ChEBI" id="CHEBI:78451"/>
    </reaction>
    <physiologicalReaction direction="left-to-right" evidence="24">
        <dbReference type="Rhea" id="RHEA:41805"/>
    </physiologicalReaction>
</comment>
<dbReference type="GO" id="GO:0019171">
    <property type="term" value="F:(3R)-hydroxyacyl-[acyl-carrier-protein] dehydratase activity"/>
    <property type="evidence" value="ECO:0007669"/>
    <property type="project" value="UniProtKB-EC"/>
</dbReference>
<dbReference type="InterPro" id="IPR014031">
    <property type="entry name" value="Ketoacyl_synth_C"/>
</dbReference>
<comment type="function">
    <text evidence="14">Fatty acid synthetase is a multifunctional enzyme that catalyzes the de novo biosynthesis of long-chain saturated fatty acids starting from acetyl-CoA and malonyl-CoA in the presence of NADPH. This multifunctional protein contains 7 catalytic activities and a site for the binding of the prosthetic group 4'-phosphopantetheine of the acyl carrier protein ([ACP]) domain.</text>
</comment>
<comment type="pathway">
    <text evidence="1">Lipid metabolism.</text>
</comment>
<dbReference type="SUPFAM" id="SSF53901">
    <property type="entry name" value="Thiolase-like"/>
    <property type="match status" value="2"/>
</dbReference>
<evidence type="ECO:0000256" key="45">
    <source>
        <dbReference type="PROSITE-ProRule" id="PRU01363"/>
    </source>
</evidence>
<evidence type="ECO:0000256" key="33">
    <source>
        <dbReference type="ARBA" id="ARBA00048691"/>
    </source>
</evidence>
<comment type="catalytic activity">
    <reaction evidence="23">
        <text>(2E)-hexenoyl-[ACP] + NADPH + H(+) = hexanoyl-[ACP] + NADP(+)</text>
        <dbReference type="Rhea" id="RHEA:41832"/>
        <dbReference type="Rhea" id="RHEA-COMP:9631"/>
        <dbReference type="Rhea" id="RHEA-COMP:9632"/>
        <dbReference type="ChEBI" id="CHEBI:15378"/>
        <dbReference type="ChEBI" id="CHEBI:57783"/>
        <dbReference type="ChEBI" id="CHEBI:58349"/>
        <dbReference type="ChEBI" id="CHEBI:78458"/>
        <dbReference type="ChEBI" id="CHEBI:78459"/>
    </reaction>
    <physiologicalReaction direction="left-to-right" evidence="23">
        <dbReference type="Rhea" id="RHEA:41833"/>
    </physiologicalReaction>
</comment>
<comment type="catalytic activity">
    <reaction evidence="12">
        <text>(3R)-hydroxyhexadecanoyl-[ACP] = (2E)-hexadecenoyl-[ACP] + H2O</text>
        <dbReference type="Rhea" id="RHEA:41908"/>
        <dbReference type="Rhea" id="RHEA-COMP:9650"/>
        <dbReference type="Rhea" id="RHEA-COMP:9651"/>
        <dbReference type="ChEBI" id="CHEBI:15377"/>
        <dbReference type="ChEBI" id="CHEBI:78480"/>
        <dbReference type="ChEBI" id="CHEBI:78481"/>
    </reaction>
    <physiologicalReaction direction="left-to-right" evidence="12">
        <dbReference type="Rhea" id="RHEA:41909"/>
    </physiologicalReaction>
</comment>
<comment type="catalytic activity">
    <reaction evidence="43">
        <text>(2E)-decenoyl-[ACP] + NADPH + H(+) = decanoyl-[ACP] + NADP(+)</text>
        <dbReference type="Rhea" id="RHEA:41864"/>
        <dbReference type="Rhea" id="RHEA-COMP:9639"/>
        <dbReference type="Rhea" id="RHEA-COMP:9640"/>
        <dbReference type="ChEBI" id="CHEBI:15378"/>
        <dbReference type="ChEBI" id="CHEBI:57783"/>
        <dbReference type="ChEBI" id="CHEBI:58349"/>
        <dbReference type="ChEBI" id="CHEBI:78467"/>
        <dbReference type="ChEBI" id="CHEBI:78468"/>
    </reaction>
    <physiologicalReaction direction="left-to-right" evidence="43">
        <dbReference type="Rhea" id="RHEA:41865"/>
    </physiologicalReaction>
</comment>
<comment type="catalytic activity">
    <reaction evidence="5">
        <text>(3R)-hydroxyoctanoyl-[ACP] = (2E)-octenoyl-[ACP] + H2O</text>
        <dbReference type="Rhea" id="RHEA:41844"/>
        <dbReference type="Rhea" id="RHEA-COMP:9634"/>
        <dbReference type="Rhea" id="RHEA-COMP:9635"/>
        <dbReference type="ChEBI" id="CHEBI:15377"/>
        <dbReference type="ChEBI" id="CHEBI:78461"/>
        <dbReference type="ChEBI" id="CHEBI:78462"/>
    </reaction>
    <physiologicalReaction direction="left-to-right" evidence="5">
        <dbReference type="Rhea" id="RHEA:41845"/>
    </physiologicalReaction>
</comment>
<dbReference type="SUPFAM" id="SSF53474">
    <property type="entry name" value="alpha/beta-Hydrolases"/>
    <property type="match status" value="1"/>
</dbReference>
<dbReference type="Pfam" id="PF00107">
    <property type="entry name" value="ADH_zinc_N"/>
    <property type="match status" value="1"/>
</dbReference>
<dbReference type="InterPro" id="IPR020841">
    <property type="entry name" value="PKS_Beta-ketoAc_synthase_dom"/>
</dbReference>
<comment type="catalytic activity">
    <reaction evidence="22">
        <text>(2E)-hexadecenoyl-[ACP] + NADPH + H(+) = hexadecanoyl-[ACP] + NADP(+)</text>
        <dbReference type="Rhea" id="RHEA:41912"/>
        <dbReference type="Rhea" id="RHEA-COMP:9651"/>
        <dbReference type="Rhea" id="RHEA-COMP:9652"/>
        <dbReference type="ChEBI" id="CHEBI:15378"/>
        <dbReference type="ChEBI" id="CHEBI:57783"/>
        <dbReference type="ChEBI" id="CHEBI:58349"/>
        <dbReference type="ChEBI" id="CHEBI:78481"/>
        <dbReference type="ChEBI" id="CHEBI:78483"/>
    </reaction>
    <physiologicalReaction direction="left-to-right" evidence="22">
        <dbReference type="Rhea" id="RHEA:41913"/>
    </physiologicalReaction>
</comment>
<comment type="catalytic activity">
    <reaction evidence="15">
        <text>3-oxooctadecanoyl-[ACP] + NADPH + H(+) = (3R)-hydroxyoctadecanoyl-[ACP] + NADP(+)</text>
        <dbReference type="Rhea" id="RHEA:41920"/>
        <dbReference type="Rhea" id="RHEA-COMP:9653"/>
        <dbReference type="Rhea" id="RHEA-COMP:9654"/>
        <dbReference type="ChEBI" id="CHEBI:15378"/>
        <dbReference type="ChEBI" id="CHEBI:57783"/>
        <dbReference type="ChEBI" id="CHEBI:58349"/>
        <dbReference type="ChEBI" id="CHEBI:78487"/>
        <dbReference type="ChEBI" id="CHEBI:78488"/>
    </reaction>
    <physiologicalReaction direction="left-to-right" evidence="15">
        <dbReference type="Rhea" id="RHEA:41921"/>
    </physiologicalReaction>
</comment>
<feature type="region of interest" description="N-terminal hotdog fold" evidence="45">
    <location>
        <begin position="803"/>
        <end position="925"/>
    </location>
</feature>
<evidence type="ECO:0000256" key="34">
    <source>
        <dbReference type="ARBA" id="ARBA00048704"/>
    </source>
</evidence>
<dbReference type="InterPro" id="IPR001031">
    <property type="entry name" value="Thioesterase"/>
</dbReference>
<evidence type="ECO:0000259" key="47">
    <source>
        <dbReference type="PROSITE" id="PS52019"/>
    </source>
</evidence>
<evidence type="ECO:0000256" key="2">
    <source>
        <dbReference type="ARBA" id="ARBA00022799"/>
    </source>
</evidence>
<dbReference type="InterPro" id="IPR014043">
    <property type="entry name" value="Acyl_transferase_dom"/>
</dbReference>
<comment type="catalytic activity">
    <reaction evidence="39">
        <text>3-oxododecanoyl-[ACP] + NADPH + H(+) = (3R)-hydroxydodecanoyl-[ACP] + NADP(+)</text>
        <dbReference type="Rhea" id="RHEA:41872"/>
        <dbReference type="Rhea" id="RHEA-COMP:9641"/>
        <dbReference type="Rhea" id="RHEA-COMP:9642"/>
        <dbReference type="ChEBI" id="CHEBI:15378"/>
        <dbReference type="ChEBI" id="CHEBI:57783"/>
        <dbReference type="ChEBI" id="CHEBI:58349"/>
        <dbReference type="ChEBI" id="CHEBI:78469"/>
        <dbReference type="ChEBI" id="CHEBI:78470"/>
    </reaction>
    <physiologicalReaction direction="left-to-right" evidence="39">
        <dbReference type="Rhea" id="RHEA:41873"/>
    </physiologicalReaction>
</comment>
<dbReference type="InterPro" id="IPR016036">
    <property type="entry name" value="Malonyl_transacylase_ACP-bd"/>
</dbReference>
<evidence type="ECO:0000256" key="23">
    <source>
        <dbReference type="ARBA" id="ARBA00047897"/>
    </source>
</evidence>
<evidence type="ECO:0000256" key="13">
    <source>
        <dbReference type="ARBA" id="ARBA00023402"/>
    </source>
</evidence>
<gene>
    <name evidence="48" type="ORF">NQ315_008708</name>
</gene>
<evidence type="ECO:0000259" key="46">
    <source>
        <dbReference type="PROSITE" id="PS52004"/>
    </source>
</evidence>
<evidence type="ECO:0000313" key="49">
    <source>
        <dbReference type="Proteomes" id="UP001159042"/>
    </source>
</evidence>
<comment type="catalytic activity">
    <reaction evidence="6">
        <text>(3R)-hydroxydodecanoyl-[ACP] = (2E)-dodecenoyl-[ACP] + H2O</text>
        <dbReference type="Rhea" id="RHEA:41876"/>
        <dbReference type="Rhea" id="RHEA-COMP:9642"/>
        <dbReference type="Rhea" id="RHEA-COMP:9643"/>
        <dbReference type="ChEBI" id="CHEBI:15377"/>
        <dbReference type="ChEBI" id="CHEBI:78470"/>
        <dbReference type="ChEBI" id="CHEBI:78472"/>
    </reaction>
    <physiologicalReaction direction="left-to-right" evidence="6">
        <dbReference type="Rhea" id="RHEA:41877"/>
    </physiologicalReaction>
</comment>
<evidence type="ECO:0000256" key="1">
    <source>
        <dbReference type="ARBA" id="ARBA00005189"/>
    </source>
</evidence>
<dbReference type="InterPro" id="IPR036291">
    <property type="entry name" value="NAD(P)-bd_dom_sf"/>
</dbReference>
<evidence type="ECO:0000256" key="38">
    <source>
        <dbReference type="ARBA" id="ARBA00049171"/>
    </source>
</evidence>
<evidence type="ECO:0000256" key="24">
    <source>
        <dbReference type="ARBA" id="ARBA00047953"/>
    </source>
</evidence>
<evidence type="ECO:0000256" key="12">
    <source>
        <dbReference type="ARBA" id="ARBA00023401"/>
    </source>
</evidence>
<dbReference type="EMBL" id="JANEYG010000008">
    <property type="protein sequence ID" value="KAJ8922067.1"/>
    <property type="molecule type" value="Genomic_DNA"/>
</dbReference>
<dbReference type="SUPFAM" id="SSF52151">
    <property type="entry name" value="FabD/lysophospholipase-like"/>
    <property type="match status" value="1"/>
</dbReference>
<evidence type="ECO:0000256" key="21">
    <source>
        <dbReference type="ARBA" id="ARBA00047578"/>
    </source>
</evidence>
<evidence type="ECO:0000256" key="37">
    <source>
        <dbReference type="ARBA" id="ARBA00049109"/>
    </source>
</evidence>
<sequence length="2105" mass="233951">MEVVPDDVVISGIGGYFPKALNIEEFKQRLLSNEVLLGDRWPEGERGVCNKLGMIPFESFDNSYFGIHRQQCTFMDPMQRLILERSFEALIDAGVNPGEIKGKKVGVFLGSAIGENDNLFLESVVSGFGVTGHSRAMMPNRISYWLNLKGPSVAFDSNWVGGIEVLRLAYSAIKTGQCESVIIGTANLALNSEFQWLYNDMGLLSPDGSTKAFDADACGYGRSDGVVVMYVQRSSQARRCYASVLKAATRFDGYREGPLLDISVDNMETDRKELEALERVYCKNRKAPLQIGSVKTNTGHSEASASMFSLAKVIVAMETETIPAHLQLSKPNPEIAALHNGNMEVVTSNKKWEPRYAAVNAIGFDSYYGHALLQANPKTKVKKECVIPPLIIASTRTQEGMDKLLETVKSKPEDPEYYQLIQDVFAKPILGHLYRGYAVLDTEVKQESGYHMGNKRQIWFVYSGMGSQWCGMVSDLMKIEVFAKSIQSSHKILAERGVDLMHIITTSDKTVFDNILNCFVGIAAIQIALTDVLKALGIEPDGIIGHSVGELGCAYADGCMTAEQMILSAYSRGRASIEATLITGMMAAIGLGYHQIKDRLPPSIEVACRNSPESCTISGPTEDMEVFVKQLQSEGVFARLVNVANIAYHSRYIKPAAPLLLKYLHEVLPTPVARSSKWVSTSNLKENWDTDLAKHSSAEYHTNNLLSSVLFEDGCREIPKDSILIEIAPHGLLQAILKRSLKLSTHIPLTQRGSSSSVKFLLENFGKMYLAGMDLTLSNIYPKHEYPVSRGTAHLGDLVHWNHTETWKTGVEDRLQGLIGVRDLTVTLSSEEFRECVGHKLNGNVVMPMSVYLSIIYQVISNITSTHKEIVFDNLIVKKVLTVPKLGSVPLHALVQKGTGEFEILSGEDLIMTGRIVFPQADDKFLLEPVKTEVPQDSVQLSGSDFYNELQHRGHKYSGSFKAIKSLTIAEEGSISAVQWDNRWPMLLEAMIQQQILHAGEKSQQVFVPRTVQKIAISETLFSEDKDVEVTYNYATKMLSTPGLQLINMEMLPLETEKKPAYLDSLEYVTLSNNSFNNIEMGINVALQLVLTNFDEADPTTLVIIELESQKPLTENIRSVLNEHSTLEANVNVVKEVDHMIVQQSCPLLLIVNDVAGEEVLKLVASSHAFLLTKTDKSLLSEPNIIQVAQFSVDDVSYSILRRINSSPVSIVNVKGDTLSVKDLKRSSASWVSDLYSALTEAKSKQKTVFLFSSIVPVEGFSNFVQELRSLPDSKPLRVVFNLDKKTDGFEPVFKQSLTLTIIKDGTNNAYLPIATKFKDNILQEQITSTIIKNKTINYISVNLKDETINPAKPKRNEVGNVDYAGVTNTGQPVLGLARLDKENNQLVPDPVFTWDIPEHISMEDGATIPHAYVSAYYMLLIKARLKPGETVLIHAGCSPIGLAAISVAHCHGCKVFVTVSEDYQIAYLKKQFNFLKDFDIFSSDDSSFEPRIKMATGGRGAEVILNCVSGSLMQSSLECIADYGRFIHYGKYDLEEGNTFGMFCFLRNTSFYTVDLENVFYQAKEVKEEIKKLITLGLESLVVRPLQREIVTHQNIDCILSTIKSSSNIGKVLIKIENTLSLNKLNVAQPNKFICDSKSSYLVYGGTAENWTDIAEWLVLRGARKIVVSSSDSKPQQNHINRRLSLLQVYYGADIITAPNKAHTKEGAVELLSEVYFLGAIQGVFLLPNKSSVSKTSDIKPIQYIDNALRTTAPKALFVNFNSAAAGICQVRADAGFYTYNLQWDKELSFGDTISNLDDILQCRVKNVFLKRGKVDHTQESSQDLFKKLTLMLPTPADVIKEQKRAPAEPTLVQIVTEGPREIRELAPVFIIPGISGRKELDDMAMTLLYPTFLAVLPSTSWSIKDMAEVYVKKMREIWPKGPYNIISLSWGGALTVEIARILNRSKASLHLYFVDSSPSSIQAAIKHLGEDGVEKEVNLLSMVLKIVDPKLLSDFKQCPNWESRLQACLNNYEVEEKHKKFLKDGLTKIKALLDEAFNFQATEELVSGTTHLIRPDGSNEYDNCSLTKYCSQTPQIVLVTGDHMSIIGSTQTTDYINKTHQLI</sequence>
<evidence type="ECO:0000256" key="28">
    <source>
        <dbReference type="ARBA" id="ARBA00048289"/>
    </source>
</evidence>
<dbReference type="CDD" id="cd05195">
    <property type="entry name" value="enoyl_red"/>
    <property type="match status" value="1"/>
</dbReference>
<dbReference type="InterPro" id="IPR011032">
    <property type="entry name" value="GroES-like_sf"/>
</dbReference>
<evidence type="ECO:0000256" key="44">
    <source>
        <dbReference type="ARBA" id="ARBA00049533"/>
    </source>
</evidence>
<dbReference type="GO" id="GO:0004312">
    <property type="term" value="F:fatty acid synthase activity"/>
    <property type="evidence" value="ECO:0007669"/>
    <property type="project" value="TreeGrafter"/>
</dbReference>
<dbReference type="InterPro" id="IPR042104">
    <property type="entry name" value="PKS_dehydratase_sf"/>
</dbReference>
<evidence type="ECO:0000256" key="22">
    <source>
        <dbReference type="ARBA" id="ARBA00047810"/>
    </source>
</evidence>
<evidence type="ECO:0000256" key="17">
    <source>
        <dbReference type="ARBA" id="ARBA00047400"/>
    </source>
</evidence>
<dbReference type="InterPro" id="IPR020843">
    <property type="entry name" value="ER"/>
</dbReference>
<dbReference type="SUPFAM" id="SSF51735">
    <property type="entry name" value="NAD(P)-binding Rossmann-fold domains"/>
    <property type="match status" value="1"/>
</dbReference>
<comment type="catalytic activity">
    <reaction evidence="17">
        <text>a (3R)-hydroxyacyl-[ACP] + NADP(+) = a 3-oxoacyl-[ACP] + NADPH + H(+)</text>
        <dbReference type="Rhea" id="RHEA:17397"/>
        <dbReference type="Rhea" id="RHEA-COMP:9916"/>
        <dbReference type="Rhea" id="RHEA-COMP:9945"/>
        <dbReference type="ChEBI" id="CHEBI:15378"/>
        <dbReference type="ChEBI" id="CHEBI:57783"/>
        <dbReference type="ChEBI" id="CHEBI:58349"/>
        <dbReference type="ChEBI" id="CHEBI:78776"/>
        <dbReference type="ChEBI" id="CHEBI:78827"/>
        <dbReference type="EC" id="1.1.1.100"/>
    </reaction>
    <physiologicalReaction direction="right-to-left" evidence="17">
        <dbReference type="Rhea" id="RHEA:17399"/>
    </physiologicalReaction>
</comment>
<comment type="catalytic activity">
    <reaction evidence="18">
        <text>3-oxodecanoyl-[ACP] + NADPH + H(+) = (3R)-hydroxydecanoyl-[ACP] + NADP(+)</text>
        <dbReference type="Rhea" id="RHEA:41856"/>
        <dbReference type="Rhea" id="RHEA-COMP:9637"/>
        <dbReference type="Rhea" id="RHEA-COMP:9638"/>
        <dbReference type="ChEBI" id="CHEBI:15378"/>
        <dbReference type="ChEBI" id="CHEBI:57783"/>
        <dbReference type="ChEBI" id="CHEBI:58349"/>
        <dbReference type="ChEBI" id="CHEBI:78464"/>
        <dbReference type="ChEBI" id="CHEBI:78466"/>
    </reaction>
    <physiologicalReaction direction="left-to-right" evidence="18">
        <dbReference type="Rhea" id="RHEA:41857"/>
    </physiologicalReaction>
</comment>
<evidence type="ECO:0000313" key="48">
    <source>
        <dbReference type="EMBL" id="KAJ8922067.1"/>
    </source>
</evidence>
<dbReference type="Gene3D" id="3.10.129.110">
    <property type="entry name" value="Polyketide synthase dehydratase"/>
    <property type="match status" value="1"/>
</dbReference>
<dbReference type="CDD" id="cd00833">
    <property type="entry name" value="PKS"/>
    <property type="match status" value="1"/>
</dbReference>
<evidence type="ECO:0000256" key="27">
    <source>
        <dbReference type="ARBA" id="ARBA00048281"/>
    </source>
</evidence>
<comment type="catalytic activity">
    <reaction evidence="41">
        <text>3-oxooctanoyl-[ACP] + NADPH + H(+) = (3R)-hydroxyoctanoyl-[ACP] + NADP(+)</text>
        <dbReference type="Rhea" id="RHEA:41840"/>
        <dbReference type="Rhea" id="RHEA-COMP:9633"/>
        <dbReference type="Rhea" id="RHEA-COMP:9634"/>
        <dbReference type="ChEBI" id="CHEBI:15378"/>
        <dbReference type="ChEBI" id="CHEBI:57783"/>
        <dbReference type="ChEBI" id="CHEBI:58349"/>
        <dbReference type="ChEBI" id="CHEBI:78460"/>
        <dbReference type="ChEBI" id="CHEBI:78461"/>
    </reaction>
    <physiologicalReaction direction="left-to-right" evidence="41">
        <dbReference type="Rhea" id="RHEA:41841"/>
    </physiologicalReaction>
</comment>
<dbReference type="SUPFAM" id="SSF50129">
    <property type="entry name" value="GroES-like"/>
    <property type="match status" value="1"/>
</dbReference>
<dbReference type="GO" id="GO:0004316">
    <property type="term" value="F:3-oxoacyl-[acyl-carrier-protein] reductase (NADPH) activity"/>
    <property type="evidence" value="ECO:0007669"/>
    <property type="project" value="UniProtKB-EC"/>
</dbReference>
<evidence type="ECO:0000256" key="40">
    <source>
        <dbReference type="ARBA" id="ARBA00049414"/>
    </source>
</evidence>
<evidence type="ECO:0000256" key="41">
    <source>
        <dbReference type="ARBA" id="ARBA00049422"/>
    </source>
</evidence>
<evidence type="ECO:0000256" key="31">
    <source>
        <dbReference type="ARBA" id="ARBA00048571"/>
    </source>
</evidence>
<dbReference type="InterPro" id="IPR016039">
    <property type="entry name" value="Thiolase-like"/>
</dbReference>
<dbReference type="SMART" id="SM00827">
    <property type="entry name" value="PKS_AT"/>
    <property type="match status" value="1"/>
</dbReference>
<comment type="catalytic activity">
    <reaction evidence="9">
        <text>a (3R)-hydroxyacyl-[ACP] = a (2E)-enoyl-[ACP] + H2O</text>
        <dbReference type="Rhea" id="RHEA:13097"/>
        <dbReference type="Rhea" id="RHEA-COMP:9925"/>
        <dbReference type="Rhea" id="RHEA-COMP:9945"/>
        <dbReference type="ChEBI" id="CHEBI:15377"/>
        <dbReference type="ChEBI" id="CHEBI:78784"/>
        <dbReference type="ChEBI" id="CHEBI:78827"/>
        <dbReference type="EC" id="4.2.1.59"/>
    </reaction>
    <physiologicalReaction direction="left-to-right" evidence="9">
        <dbReference type="Rhea" id="RHEA:13098"/>
    </physiologicalReaction>
</comment>
<evidence type="ECO:0000256" key="19">
    <source>
        <dbReference type="ARBA" id="ARBA00047451"/>
    </source>
</evidence>
<name>A0AAV8W618_9CUCU</name>
<comment type="catalytic activity">
    <reaction evidence="34">
        <text>hexadecanoyl-[ACP] + H2O = hexadecanoate + holo-[ACP] + H(+)</text>
        <dbReference type="Rhea" id="RHEA:41932"/>
        <dbReference type="Rhea" id="RHEA-COMP:9652"/>
        <dbReference type="Rhea" id="RHEA-COMP:9685"/>
        <dbReference type="ChEBI" id="CHEBI:7896"/>
        <dbReference type="ChEBI" id="CHEBI:15377"/>
        <dbReference type="ChEBI" id="CHEBI:15378"/>
        <dbReference type="ChEBI" id="CHEBI:64479"/>
        <dbReference type="ChEBI" id="CHEBI:78483"/>
        <dbReference type="EC" id="3.1.2.14"/>
    </reaction>
    <physiologicalReaction direction="left-to-right" evidence="34">
        <dbReference type="Rhea" id="RHEA:41933"/>
    </physiologicalReaction>
</comment>
<feature type="domain" description="Ketosynthase family 3 (KS3)" evidence="46">
    <location>
        <begin position="5"/>
        <end position="375"/>
    </location>
</feature>
<organism evidence="48 49">
    <name type="scientific">Exocentrus adspersus</name>
    <dbReference type="NCBI Taxonomy" id="1586481"/>
    <lineage>
        <taxon>Eukaryota</taxon>
        <taxon>Metazoa</taxon>
        <taxon>Ecdysozoa</taxon>
        <taxon>Arthropoda</taxon>
        <taxon>Hexapoda</taxon>
        <taxon>Insecta</taxon>
        <taxon>Pterygota</taxon>
        <taxon>Neoptera</taxon>
        <taxon>Endopterygota</taxon>
        <taxon>Coleoptera</taxon>
        <taxon>Polyphaga</taxon>
        <taxon>Cucujiformia</taxon>
        <taxon>Chrysomeloidea</taxon>
        <taxon>Cerambycidae</taxon>
        <taxon>Lamiinae</taxon>
        <taxon>Acanthocinini</taxon>
        <taxon>Exocentrus</taxon>
    </lineage>
</organism>
<evidence type="ECO:0000256" key="15">
    <source>
        <dbReference type="ARBA" id="ARBA00047300"/>
    </source>
</evidence>
<dbReference type="Gene3D" id="3.30.70.3290">
    <property type="match status" value="1"/>
</dbReference>
<comment type="catalytic activity">
    <reaction evidence="8">
        <text>(3R)-hydroxydecanoyl-[ACP] = (2E)-decenoyl-[ACP] + H2O</text>
        <dbReference type="Rhea" id="RHEA:41860"/>
        <dbReference type="Rhea" id="RHEA-COMP:9638"/>
        <dbReference type="Rhea" id="RHEA-COMP:9639"/>
        <dbReference type="ChEBI" id="CHEBI:15377"/>
        <dbReference type="ChEBI" id="CHEBI:78466"/>
        <dbReference type="ChEBI" id="CHEBI:78467"/>
    </reaction>
    <physiologicalReaction direction="left-to-right" evidence="8">
        <dbReference type="Rhea" id="RHEA:41861"/>
    </physiologicalReaction>
</comment>
<comment type="catalytic activity">
    <reaction evidence="40">
        <text>3-oxohexadecanoyl-[ACP] + NADPH + H(+) = (3R)-hydroxyhexadecanoyl-[ACP] + NADP(+)</text>
        <dbReference type="Rhea" id="RHEA:41904"/>
        <dbReference type="Rhea" id="RHEA-COMP:9649"/>
        <dbReference type="Rhea" id="RHEA-COMP:9650"/>
        <dbReference type="ChEBI" id="CHEBI:15378"/>
        <dbReference type="ChEBI" id="CHEBI:57783"/>
        <dbReference type="ChEBI" id="CHEBI:58349"/>
        <dbReference type="ChEBI" id="CHEBI:78478"/>
        <dbReference type="ChEBI" id="CHEBI:78480"/>
    </reaction>
    <physiologicalReaction direction="left-to-right" evidence="40">
        <dbReference type="Rhea" id="RHEA:41905"/>
    </physiologicalReaction>
</comment>
<evidence type="ECO:0000256" key="25">
    <source>
        <dbReference type="ARBA" id="ARBA00047961"/>
    </source>
</evidence>
<evidence type="ECO:0000256" key="14">
    <source>
        <dbReference type="ARBA" id="ARBA00023442"/>
    </source>
</evidence>
<dbReference type="InterPro" id="IPR014030">
    <property type="entry name" value="Ketoacyl_synth_N"/>
</dbReference>
<dbReference type="Pfam" id="PF00975">
    <property type="entry name" value="Thioesterase"/>
    <property type="match status" value="1"/>
</dbReference>
<comment type="caution">
    <text evidence="45">Lacks conserved residue(s) required for the propagation of feature annotation.</text>
</comment>
<evidence type="ECO:0000256" key="30">
    <source>
        <dbReference type="ARBA" id="ARBA00048506"/>
    </source>
</evidence>
<feature type="region of interest" description="C-terminal hotdog fold" evidence="45">
    <location>
        <begin position="938"/>
        <end position="1077"/>
    </location>
</feature>
<comment type="catalytic activity">
    <reaction evidence="10">
        <text>(3R)-hydroxytetradecanoyl-[ACP] = (2E)-tetradecenoyl-[ACP] + H2O</text>
        <dbReference type="Rhea" id="RHEA:41892"/>
        <dbReference type="Rhea" id="RHEA-COMP:9646"/>
        <dbReference type="Rhea" id="RHEA-COMP:9647"/>
        <dbReference type="ChEBI" id="CHEBI:15377"/>
        <dbReference type="ChEBI" id="CHEBI:78474"/>
        <dbReference type="ChEBI" id="CHEBI:78475"/>
    </reaction>
    <physiologicalReaction direction="left-to-right" evidence="10">
        <dbReference type="Rhea" id="RHEA:41893"/>
    </physiologicalReaction>
</comment>
<evidence type="ECO:0000256" key="29">
    <source>
        <dbReference type="ARBA" id="ARBA00048420"/>
    </source>
</evidence>
<evidence type="ECO:0000256" key="42">
    <source>
        <dbReference type="ARBA" id="ARBA00049449"/>
    </source>
</evidence>
<dbReference type="Pfam" id="PF00109">
    <property type="entry name" value="ketoacyl-synt"/>
    <property type="match status" value="1"/>
</dbReference>
<dbReference type="PROSITE" id="PS52004">
    <property type="entry name" value="KS3_2"/>
    <property type="match status" value="1"/>
</dbReference>
<accession>A0AAV8W618</accession>
<dbReference type="GO" id="GO:0004315">
    <property type="term" value="F:3-oxoacyl-[acyl-carrier-protein] synthase activity"/>
    <property type="evidence" value="ECO:0007669"/>
    <property type="project" value="UniProtKB-EC"/>
</dbReference>
<comment type="catalytic activity">
    <reaction evidence="28">
        <text>tetradecanoyl-[ACP] + H2O = tetradecanoate + holo-[ACP] + H(+)</text>
        <dbReference type="Rhea" id="RHEA:30123"/>
        <dbReference type="Rhea" id="RHEA-COMP:9648"/>
        <dbReference type="Rhea" id="RHEA-COMP:9685"/>
        <dbReference type="ChEBI" id="CHEBI:15377"/>
        <dbReference type="ChEBI" id="CHEBI:15378"/>
        <dbReference type="ChEBI" id="CHEBI:30807"/>
        <dbReference type="ChEBI" id="CHEBI:64479"/>
        <dbReference type="ChEBI" id="CHEBI:78477"/>
        <dbReference type="EC" id="3.1.2.14"/>
    </reaction>
    <physiologicalReaction direction="left-to-right" evidence="28">
        <dbReference type="Rhea" id="RHEA:30124"/>
    </physiologicalReaction>
</comment>
<dbReference type="SMART" id="SM00825">
    <property type="entry name" value="PKS_KS"/>
    <property type="match status" value="1"/>
</dbReference>
<comment type="catalytic activity">
    <reaction evidence="27">
        <text>(2E)-dodecenoyl-[ACP] + NADPH + H(+) = dodecanoyl-[ACP] + NADP(+)</text>
        <dbReference type="Rhea" id="RHEA:41880"/>
        <dbReference type="Rhea" id="RHEA-COMP:9643"/>
        <dbReference type="Rhea" id="RHEA-COMP:9644"/>
        <dbReference type="ChEBI" id="CHEBI:15378"/>
        <dbReference type="ChEBI" id="CHEBI:57783"/>
        <dbReference type="ChEBI" id="CHEBI:58349"/>
        <dbReference type="ChEBI" id="CHEBI:65264"/>
        <dbReference type="ChEBI" id="CHEBI:78472"/>
    </reaction>
    <physiologicalReaction direction="left-to-right" evidence="27">
        <dbReference type="Rhea" id="RHEA:41881"/>
    </physiologicalReaction>
</comment>
<protein>
    <submittedName>
        <fullName evidence="48">Uncharacterized protein</fullName>
    </submittedName>
</protein>
<dbReference type="Proteomes" id="UP001159042">
    <property type="component" value="Unassembled WGS sequence"/>
</dbReference>
<evidence type="ECO:0000256" key="20">
    <source>
        <dbReference type="ARBA" id="ARBA00047500"/>
    </source>
</evidence>
<comment type="catalytic activity">
    <reaction evidence="13">
        <text>(3R)-hydroxybutanoyl-[ACP] = (2E)-butenoyl-[ACP] + H2O</text>
        <dbReference type="Rhea" id="RHEA:41808"/>
        <dbReference type="Rhea" id="RHEA-COMP:9626"/>
        <dbReference type="Rhea" id="RHEA-COMP:9627"/>
        <dbReference type="ChEBI" id="CHEBI:15377"/>
        <dbReference type="ChEBI" id="CHEBI:78451"/>
        <dbReference type="ChEBI" id="CHEBI:78453"/>
    </reaction>
    <physiologicalReaction direction="left-to-right" evidence="13">
        <dbReference type="Rhea" id="RHEA:41809"/>
    </physiologicalReaction>
</comment>
<dbReference type="InterPro" id="IPR050091">
    <property type="entry name" value="PKS_NRPS_Biosynth_Enz"/>
</dbReference>
<comment type="catalytic activity">
    <reaction evidence="7">
        <text>(3R)-hydroxyhexanoyl-[ACP] = (2E)-hexenoyl-[ACP] + H2O</text>
        <dbReference type="Rhea" id="RHEA:41828"/>
        <dbReference type="Rhea" id="RHEA-COMP:9630"/>
        <dbReference type="Rhea" id="RHEA-COMP:9631"/>
        <dbReference type="ChEBI" id="CHEBI:15377"/>
        <dbReference type="ChEBI" id="CHEBI:78457"/>
        <dbReference type="ChEBI" id="CHEBI:78458"/>
    </reaction>
    <physiologicalReaction direction="left-to-right" evidence="7">
        <dbReference type="Rhea" id="RHEA:41829"/>
    </physiologicalReaction>
</comment>
<comment type="catalytic activity">
    <reaction evidence="42">
        <text>butanoyl-[ACP] + malonyl-[ACP] + H(+) = 3-oxohexanoyl-[ACP] + holo-[ACP] + CO2</text>
        <dbReference type="Rhea" id="RHEA:41820"/>
        <dbReference type="Rhea" id="RHEA-COMP:9623"/>
        <dbReference type="Rhea" id="RHEA-COMP:9628"/>
        <dbReference type="Rhea" id="RHEA-COMP:9629"/>
        <dbReference type="Rhea" id="RHEA-COMP:9685"/>
        <dbReference type="ChEBI" id="CHEBI:15378"/>
        <dbReference type="ChEBI" id="CHEBI:16526"/>
        <dbReference type="ChEBI" id="CHEBI:64479"/>
        <dbReference type="ChEBI" id="CHEBI:78449"/>
        <dbReference type="ChEBI" id="CHEBI:78454"/>
        <dbReference type="ChEBI" id="CHEBI:78456"/>
    </reaction>
    <physiologicalReaction direction="left-to-right" evidence="42">
        <dbReference type="Rhea" id="RHEA:41821"/>
    </physiologicalReaction>
</comment>
<comment type="catalytic activity">
    <reaction evidence="20">
        <text>(2E)-butenoyl-[ACP] + NADPH + H(+) = butanoyl-[ACP] + NADP(+)</text>
        <dbReference type="Rhea" id="RHEA:41812"/>
        <dbReference type="Rhea" id="RHEA-COMP:9627"/>
        <dbReference type="Rhea" id="RHEA-COMP:9628"/>
        <dbReference type="ChEBI" id="CHEBI:15378"/>
        <dbReference type="ChEBI" id="CHEBI:57783"/>
        <dbReference type="ChEBI" id="CHEBI:58349"/>
        <dbReference type="ChEBI" id="CHEBI:78453"/>
        <dbReference type="ChEBI" id="CHEBI:78454"/>
    </reaction>
    <physiologicalReaction direction="left-to-right" evidence="20">
        <dbReference type="Rhea" id="RHEA:41813"/>
    </physiologicalReaction>
</comment>
<comment type="catalytic activity">
    <reaction evidence="29">
        <text>(2E)-octenoyl-[ACP] + NADPH + H(+) = octanoyl-[ACP] + NADP(+)</text>
        <dbReference type="Rhea" id="RHEA:41848"/>
        <dbReference type="Rhea" id="RHEA-COMP:9635"/>
        <dbReference type="Rhea" id="RHEA-COMP:9636"/>
        <dbReference type="ChEBI" id="CHEBI:15378"/>
        <dbReference type="ChEBI" id="CHEBI:57783"/>
        <dbReference type="ChEBI" id="CHEBI:58349"/>
        <dbReference type="ChEBI" id="CHEBI:78462"/>
        <dbReference type="ChEBI" id="CHEBI:78463"/>
    </reaction>
    <physiologicalReaction direction="left-to-right" evidence="29">
        <dbReference type="Rhea" id="RHEA:41849"/>
    </physiologicalReaction>
</comment>
<dbReference type="Pfam" id="PF02801">
    <property type="entry name" value="Ketoacyl-synt_C"/>
    <property type="match status" value="1"/>
</dbReference>
<evidence type="ECO:0000256" key="35">
    <source>
        <dbReference type="ARBA" id="ARBA00048935"/>
    </source>
</evidence>
<dbReference type="PANTHER" id="PTHR43775">
    <property type="entry name" value="FATTY ACID SYNTHASE"/>
    <property type="match status" value="1"/>
</dbReference>
<dbReference type="SMART" id="SM00829">
    <property type="entry name" value="PKS_ER"/>
    <property type="match status" value="1"/>
</dbReference>
<evidence type="ECO:0000256" key="11">
    <source>
        <dbReference type="ARBA" id="ARBA00023399"/>
    </source>
</evidence>
<dbReference type="SUPFAM" id="SSF55048">
    <property type="entry name" value="Probable ACP-binding domain of malonyl-CoA ACP transacylase"/>
    <property type="match status" value="1"/>
</dbReference>
<comment type="catalytic activity">
    <reaction evidence="21">
        <text>dodecanoyl-[ACP] + malonyl-[ACP] + H(+) = 3-oxotetradecanoyl-[ACP] + holo-[ACP] + CO2</text>
        <dbReference type="Rhea" id="RHEA:41884"/>
        <dbReference type="Rhea" id="RHEA-COMP:9623"/>
        <dbReference type="Rhea" id="RHEA-COMP:9644"/>
        <dbReference type="Rhea" id="RHEA-COMP:9645"/>
        <dbReference type="Rhea" id="RHEA-COMP:9685"/>
        <dbReference type="ChEBI" id="CHEBI:15378"/>
        <dbReference type="ChEBI" id="CHEBI:16526"/>
        <dbReference type="ChEBI" id="CHEBI:64479"/>
        <dbReference type="ChEBI" id="CHEBI:65264"/>
        <dbReference type="ChEBI" id="CHEBI:78449"/>
        <dbReference type="ChEBI" id="CHEBI:78473"/>
    </reaction>
    <physiologicalReaction direction="left-to-right" evidence="21">
        <dbReference type="Rhea" id="RHEA:41885"/>
    </physiologicalReaction>
</comment>
<comment type="catalytic activity">
    <reaction evidence="35">
        <text>3-oxotetradecanoyl-[ACP] + NADPH + H(+) = (3R)-hydroxytetradecanoyl-[ACP] + NADP(+)</text>
        <dbReference type="Rhea" id="RHEA:41888"/>
        <dbReference type="Rhea" id="RHEA-COMP:9645"/>
        <dbReference type="Rhea" id="RHEA-COMP:9646"/>
        <dbReference type="ChEBI" id="CHEBI:15378"/>
        <dbReference type="ChEBI" id="CHEBI:57783"/>
        <dbReference type="ChEBI" id="CHEBI:58349"/>
        <dbReference type="ChEBI" id="CHEBI:78473"/>
        <dbReference type="ChEBI" id="CHEBI:78474"/>
    </reaction>
    <physiologicalReaction direction="left-to-right" evidence="35">
        <dbReference type="Rhea" id="RHEA:41889"/>
    </physiologicalReaction>
</comment>
<dbReference type="InterPro" id="IPR001227">
    <property type="entry name" value="Ac_transferase_dom_sf"/>
</dbReference>
<comment type="catalytic activity">
    <reaction evidence="19">
        <text>tetradecanoyl-[ACP] + malonyl-[ACP] + H(+) = 3-oxohexadecanoyl-[ACP] + holo-[ACP] + CO2</text>
        <dbReference type="Rhea" id="RHEA:41900"/>
        <dbReference type="Rhea" id="RHEA-COMP:9623"/>
        <dbReference type="Rhea" id="RHEA-COMP:9648"/>
        <dbReference type="Rhea" id="RHEA-COMP:9649"/>
        <dbReference type="Rhea" id="RHEA-COMP:9685"/>
        <dbReference type="ChEBI" id="CHEBI:15378"/>
        <dbReference type="ChEBI" id="CHEBI:16526"/>
        <dbReference type="ChEBI" id="CHEBI:64479"/>
        <dbReference type="ChEBI" id="CHEBI:78449"/>
        <dbReference type="ChEBI" id="CHEBI:78477"/>
        <dbReference type="ChEBI" id="CHEBI:78478"/>
    </reaction>
    <physiologicalReaction direction="left-to-right" evidence="19">
        <dbReference type="Rhea" id="RHEA:41901"/>
    </physiologicalReaction>
</comment>
<dbReference type="Gene3D" id="3.40.50.1820">
    <property type="entry name" value="alpha/beta hydrolase"/>
    <property type="match status" value="1"/>
</dbReference>
<dbReference type="InterPro" id="IPR013149">
    <property type="entry name" value="ADH-like_C"/>
</dbReference>
<comment type="catalytic activity">
    <reaction evidence="37">
        <text>decanoyl-[ACP] + malonyl-[ACP] + H(+) = 3-oxododecanoyl-[ACP] + holo-[ACP] + CO2</text>
        <dbReference type="Rhea" id="RHEA:41868"/>
        <dbReference type="Rhea" id="RHEA-COMP:9623"/>
        <dbReference type="Rhea" id="RHEA-COMP:9640"/>
        <dbReference type="Rhea" id="RHEA-COMP:9641"/>
        <dbReference type="Rhea" id="RHEA-COMP:9685"/>
        <dbReference type="ChEBI" id="CHEBI:15378"/>
        <dbReference type="ChEBI" id="CHEBI:16526"/>
        <dbReference type="ChEBI" id="CHEBI:64479"/>
        <dbReference type="ChEBI" id="CHEBI:78449"/>
        <dbReference type="ChEBI" id="CHEBI:78468"/>
        <dbReference type="ChEBI" id="CHEBI:78469"/>
    </reaction>
    <physiologicalReaction direction="left-to-right" evidence="37">
        <dbReference type="Rhea" id="RHEA:41869"/>
    </physiologicalReaction>
</comment>
<comment type="catalytic activity">
    <reaction evidence="16">
        <text>hexanoyl-[ACP] + malonyl-[ACP] + H(+) = 3-oxooctanoyl-[ACP] + holo-[ACP] + CO2</text>
        <dbReference type="Rhea" id="RHEA:41836"/>
        <dbReference type="Rhea" id="RHEA-COMP:9623"/>
        <dbReference type="Rhea" id="RHEA-COMP:9632"/>
        <dbReference type="Rhea" id="RHEA-COMP:9633"/>
        <dbReference type="Rhea" id="RHEA-COMP:9685"/>
        <dbReference type="ChEBI" id="CHEBI:15378"/>
        <dbReference type="ChEBI" id="CHEBI:16526"/>
        <dbReference type="ChEBI" id="CHEBI:64479"/>
        <dbReference type="ChEBI" id="CHEBI:78449"/>
        <dbReference type="ChEBI" id="CHEBI:78459"/>
        <dbReference type="ChEBI" id="CHEBI:78460"/>
    </reaction>
    <physiologicalReaction direction="left-to-right" evidence="16">
        <dbReference type="Rhea" id="RHEA:41837"/>
    </physiologicalReaction>
</comment>
<evidence type="ECO:0000256" key="6">
    <source>
        <dbReference type="ARBA" id="ARBA00023351"/>
    </source>
</evidence>
<keyword evidence="3" id="KW-0663">Pyridoxal phosphate</keyword>
<comment type="catalytic activity">
    <reaction evidence="44">
        <text>octanoyl-[ACP] + malonyl-[ACP] + H(+) = 3-oxodecanoyl-[ACP] + holo-[ACP] + CO2</text>
        <dbReference type="Rhea" id="RHEA:41852"/>
        <dbReference type="Rhea" id="RHEA-COMP:9623"/>
        <dbReference type="Rhea" id="RHEA-COMP:9636"/>
        <dbReference type="Rhea" id="RHEA-COMP:9637"/>
        <dbReference type="Rhea" id="RHEA-COMP:9685"/>
        <dbReference type="ChEBI" id="CHEBI:15378"/>
        <dbReference type="ChEBI" id="CHEBI:16526"/>
        <dbReference type="ChEBI" id="CHEBI:64479"/>
        <dbReference type="ChEBI" id="CHEBI:78449"/>
        <dbReference type="ChEBI" id="CHEBI:78463"/>
        <dbReference type="ChEBI" id="CHEBI:78464"/>
    </reaction>
    <physiologicalReaction direction="left-to-right" evidence="44">
        <dbReference type="Rhea" id="RHEA:41853"/>
    </physiologicalReaction>
</comment>
<comment type="catalytic activity">
    <reaction evidence="30">
        <text>a fatty acyl-[ACP] + malonyl-[ACP] + H(+) = a 3-oxoacyl-[ACP] + holo-[ACP] + CO2</text>
        <dbReference type="Rhea" id="RHEA:22836"/>
        <dbReference type="Rhea" id="RHEA-COMP:9623"/>
        <dbReference type="Rhea" id="RHEA-COMP:9685"/>
        <dbReference type="Rhea" id="RHEA-COMP:9916"/>
        <dbReference type="Rhea" id="RHEA-COMP:14125"/>
        <dbReference type="ChEBI" id="CHEBI:15378"/>
        <dbReference type="ChEBI" id="CHEBI:16526"/>
        <dbReference type="ChEBI" id="CHEBI:64479"/>
        <dbReference type="ChEBI" id="CHEBI:78449"/>
        <dbReference type="ChEBI" id="CHEBI:78776"/>
        <dbReference type="ChEBI" id="CHEBI:138651"/>
        <dbReference type="EC" id="2.3.1.41"/>
    </reaction>
    <physiologicalReaction direction="left-to-right" evidence="30">
        <dbReference type="Rhea" id="RHEA:22837"/>
    </physiologicalReaction>
</comment>
<evidence type="ECO:0000256" key="16">
    <source>
        <dbReference type="ARBA" id="ARBA00047394"/>
    </source>
</evidence>
<comment type="catalytic activity">
    <reaction evidence="31">
        <text>3-oxohexanoyl-[ACP] + NADPH + H(+) = (3R)-hydroxyhexanoyl-[ACP] + NADP(+)</text>
        <dbReference type="Rhea" id="RHEA:41824"/>
        <dbReference type="Rhea" id="RHEA-COMP:9629"/>
        <dbReference type="Rhea" id="RHEA-COMP:9630"/>
        <dbReference type="ChEBI" id="CHEBI:15378"/>
        <dbReference type="ChEBI" id="CHEBI:57783"/>
        <dbReference type="ChEBI" id="CHEBI:58349"/>
        <dbReference type="ChEBI" id="CHEBI:78456"/>
        <dbReference type="ChEBI" id="CHEBI:78457"/>
    </reaction>
    <physiologicalReaction direction="left-to-right" evidence="31">
        <dbReference type="Rhea" id="RHEA:41825"/>
    </physiologicalReaction>
</comment>
<dbReference type="PROSITE" id="PS52019">
    <property type="entry name" value="PKS_MFAS_DH"/>
    <property type="match status" value="1"/>
</dbReference>
<comment type="caution">
    <text evidence="48">The sequence shown here is derived from an EMBL/GenBank/DDBJ whole genome shotgun (WGS) entry which is preliminary data.</text>
</comment>
<keyword evidence="2" id="KW-0702">S-nitrosylation</keyword>
<dbReference type="InterPro" id="IPR016035">
    <property type="entry name" value="Acyl_Trfase/lysoPLipase"/>
</dbReference>
<evidence type="ECO:0000256" key="4">
    <source>
        <dbReference type="ARBA" id="ARBA00023268"/>
    </source>
</evidence>
<evidence type="ECO:0000256" key="18">
    <source>
        <dbReference type="ARBA" id="ARBA00047440"/>
    </source>
</evidence>
<dbReference type="Gene3D" id="3.40.50.720">
    <property type="entry name" value="NAD(P)-binding Rossmann-like Domain"/>
    <property type="match status" value="1"/>
</dbReference>
<evidence type="ECO:0000256" key="7">
    <source>
        <dbReference type="ARBA" id="ARBA00023373"/>
    </source>
</evidence>
<feature type="domain" description="PKS/mFAS DH" evidence="47">
    <location>
        <begin position="803"/>
        <end position="1077"/>
    </location>
</feature>